<dbReference type="InterPro" id="IPR012337">
    <property type="entry name" value="RNaseH-like_sf"/>
</dbReference>
<keyword evidence="9" id="KW-0695">RNA-directed DNA polymerase</keyword>
<dbReference type="Pfam" id="PF24626">
    <property type="entry name" value="SH3_Tf2-1"/>
    <property type="match status" value="1"/>
</dbReference>
<dbReference type="InterPro" id="IPR036397">
    <property type="entry name" value="RNaseH_sf"/>
</dbReference>
<dbReference type="InterPro" id="IPR043128">
    <property type="entry name" value="Rev_trsase/Diguanyl_cyclase"/>
</dbReference>
<feature type="compositionally biased region" description="Low complexity" evidence="6">
    <location>
        <begin position="1260"/>
        <end position="1271"/>
    </location>
</feature>
<dbReference type="InterPro" id="IPR001584">
    <property type="entry name" value="Integrase_cat-core"/>
</dbReference>
<evidence type="ECO:0000259" key="8">
    <source>
        <dbReference type="PROSITE" id="PS50994"/>
    </source>
</evidence>
<name>A0A6L2NP80_TANCI</name>
<reference evidence="9" key="1">
    <citation type="journal article" date="2019" name="Sci. Rep.">
        <title>Draft genome of Tanacetum cinerariifolium, the natural source of mosquito coil.</title>
        <authorList>
            <person name="Yamashiro T."/>
            <person name="Shiraishi A."/>
            <person name="Satake H."/>
            <person name="Nakayama K."/>
        </authorList>
    </citation>
    <scope>NUCLEOTIDE SEQUENCE</scope>
</reference>
<dbReference type="Pfam" id="PF08284">
    <property type="entry name" value="RVP_2"/>
    <property type="match status" value="1"/>
</dbReference>
<sequence>MRKLEGKWIMTKEMRIISKDGIISEFPGYTSSKEEKEEEKEEEEEDEEDEEQEEKEGLKMKGSKEASEMGSNSESSGYAASDNEVESDLKSTARSKPKCKEIRRNSRNNKNPDIAAIIAQQMQNIIPQIITQVTNNMNNNNNNENNANNGNSWNNGCSYKTFLACIHRDYDGKGGVIALTRWIKKMESVIDNSGCAENQKVEFKALLVEEFCLSNKMEKLESEFCNHSMVGDNHAGYTDRFHELAKLVSHLVTPELKRIERSSEKRKEVEETSKQGGSWKDNKKAKVGKGFMVTPPPRNENAGSYPKDCRAPVKQVAPISVVRIGNNQRVCYECGSSKHLRNTCPKLNRAPSQAGNRLALEGKRNTQNNGNQARKRAFSVNVVDALQDPNIVTKEEVDRIIRDCKLELRNSLFTIDLIPLGHGSFDMIVGMDWLSKNKAKIVCHEKVVRIQLKCGEILHVQRERTLGGTITLISIEADEPELSDIPIVRDFTDEDHEVHLKLVLELLKKERLYAKFSKCKFRVQEVHFLGHVVNHNSIHVDPSKIEVVKNWKAPTTPSKIRSFLGLAGYYRRFIANFSKIAKPLTSLNQKNMNRLPDGIKDFVFFYDASKQGLGCALMQRGKDNITMDFITKLPRSKSGHDTIWIVVDRVTKSAHFLATREDYSMEKLARLYIDEIVARHGVPVSIISDQDGRFTLRFWQTLPKALGTRLDISTAYHPQTDGQKTTDKEVLIKGKLKAARDRQKSYADNRRKPLEFEVGDQVLPKVSPWKGVIRFGKKGKLALRYVGPFKIIERIGSEAYRLRLPEELSSVHDTLHVSNLKKCLADANLHVPLDEIKIDKTLRSFEEPIEIMDHEVKSLKRSKSLVVKVCWNSKRDPEFTWEHEDHMKAKRGYCDNRDLSRLVKSLELTKFSLLLTPLCCDDTHDVTPRVSDLAGTRANTWGTRGNYLGQQRIVKCFNYQGEGHMERQCLNTKRKRDAAWFRDKVLLVEAQGNSKVLNEEELEFLADPGIPEGPVTQSVITHNAAYQADDLDAYMILIVTRSLQPNGSNIIPYSQYLLETQYAVVQDINSFTQQDAMILSVFEQMSHQHSLGCQRMWERIQMLMEGTSLTKQERECKLYDEFDKFACRKEESLRDFYLRFSLLLNDMNMYNMKLEQFQVNTKFLNTLPPEWSKFVTNVKLVRDLHTTNVDQLHAYLGQHEYHANEVWLMHERISDPLALVAQHQLNKSTYQQHQQSYHQHHFQPQASTYQSSPYATQYRPPQYASQAPSSSNLSISYPPNDYQLSVNDNVYIASSSIPQMEYAPTVHQQSELSSPETRLVVLVFQKGDDPIDSINHMMSFLTAVVTSRYPATNSQLRTSSNTSQQATINNGRVTIQPIQGRQNSMTAGSSRPYASGSGGASRKQRVIVCYNSKGEGHMSKQYTKPNRKRDAEWFKDKESFKDILHICPRVHGQSFAETSFEEEILAFIHFLGHTAAIRTLTDVNINKLYQPWRYFPAIINKCLTGKSSGYDSLRLSQAQILWGLYHKRNFDYAYLMWEDFVYQVEHKNQKKSNEMYYSRFTKPIIHHFMSKDPSIPRRNKVNWHYVRDDHMNSKPYKEYYALATGEAVPKPKASVKRTRSSSNTSITPPTAVATPRLTASAKGKQTAKASKAKSLSALSELSGTATDEGTGSKPGVPDVPTNDEEGDDDADQEVVRDDDKDDDEEGGDDEHESDEEAREEESFDPIPQTPKDSKDDGDGEEDLGLNIGEEERHDEEEEEDELYRDHESSSVSSQFVTSMLNPTLDMNEAIKVAVQIQSNRLRDEAQRANDEFLITAVNEKLEAEVLTRSSHSSKTSYAVVADLSEMELNKILIEKMEGNKSIQRSNEQRNLYKAFVDAYESDKIILDTSEETKPPTSDRDWNKTLSAVHGSIQPWISKLAKQADSRSSFNELMDTPLDFSNFLMNWLRVDTLTPELLAGPTYELMKGSCKSLIDLEYRLEERRVEDLQLGVESYQKKLNLTKSDSYRSDLKRKEGYTAYSNPRGFIYQNKDKRNRLMRIDELHKFSDGTLTDVRTALDDRLKGIRLQYLPQSIWRKSDKDMAYGHDPGH</sequence>
<evidence type="ECO:0000256" key="2">
    <source>
        <dbReference type="ARBA" id="ARBA00022695"/>
    </source>
</evidence>
<dbReference type="InterPro" id="IPR001878">
    <property type="entry name" value="Znf_CCHC"/>
</dbReference>
<dbReference type="PROSITE" id="PS50994">
    <property type="entry name" value="INTEGRASE"/>
    <property type="match status" value="1"/>
</dbReference>
<evidence type="ECO:0000259" key="7">
    <source>
        <dbReference type="PROSITE" id="PS50158"/>
    </source>
</evidence>
<dbReference type="SMART" id="SM00343">
    <property type="entry name" value="ZnF_C2HC"/>
    <property type="match status" value="3"/>
</dbReference>
<protein>
    <submittedName>
        <fullName evidence="9">Putative reverse transcriptase domain, ribonuclease H-like domain, aspartic peptidase domain protein</fullName>
    </submittedName>
</protein>
<dbReference type="PANTHER" id="PTHR37984:SF5">
    <property type="entry name" value="PROTEIN NYNRIN-LIKE"/>
    <property type="match status" value="1"/>
</dbReference>
<feature type="compositionally biased region" description="Polar residues" evidence="6">
    <location>
        <begin position="69"/>
        <end position="78"/>
    </location>
</feature>
<dbReference type="InterPro" id="IPR043502">
    <property type="entry name" value="DNA/RNA_pol_sf"/>
</dbReference>
<keyword evidence="4" id="KW-0255">Endonuclease</keyword>
<evidence type="ECO:0000313" key="9">
    <source>
        <dbReference type="EMBL" id="GEU87199.1"/>
    </source>
</evidence>
<dbReference type="SUPFAM" id="SSF56672">
    <property type="entry name" value="DNA/RNA polymerases"/>
    <property type="match status" value="1"/>
</dbReference>
<feature type="region of interest" description="Disordered" evidence="6">
    <location>
        <begin position="1379"/>
        <end position="1400"/>
    </location>
</feature>
<feature type="region of interest" description="Disordered" evidence="6">
    <location>
        <begin position="1230"/>
        <end position="1274"/>
    </location>
</feature>
<dbReference type="EMBL" id="BKCJ010009488">
    <property type="protein sequence ID" value="GEU87199.1"/>
    <property type="molecule type" value="Genomic_DNA"/>
</dbReference>
<gene>
    <name evidence="9" type="ORF">Tci_059177</name>
</gene>
<feature type="region of interest" description="Disordered" evidence="6">
    <location>
        <begin position="1"/>
        <end position="107"/>
    </location>
</feature>
<accession>A0A6L2NP80</accession>
<dbReference type="PANTHER" id="PTHR37984">
    <property type="entry name" value="PROTEIN CBG26694"/>
    <property type="match status" value="1"/>
</dbReference>
<comment type="caution">
    <text evidence="9">The sequence shown here is derived from an EMBL/GenBank/DDBJ whole genome shotgun (WGS) entry which is preliminary data.</text>
</comment>
<dbReference type="GO" id="GO:0015074">
    <property type="term" value="P:DNA integration"/>
    <property type="evidence" value="ECO:0007669"/>
    <property type="project" value="InterPro"/>
</dbReference>
<keyword evidence="4" id="KW-0378">Hydrolase</keyword>
<feature type="compositionally biased region" description="Acidic residues" evidence="6">
    <location>
        <begin position="1681"/>
        <end position="1692"/>
    </location>
</feature>
<feature type="domain" description="Integrase catalytic" evidence="8">
    <location>
        <begin position="617"/>
        <end position="723"/>
    </location>
</feature>
<dbReference type="InterPro" id="IPR050951">
    <property type="entry name" value="Retrovirus_Pol_polyprotein"/>
</dbReference>
<keyword evidence="5" id="KW-0862">Zinc</keyword>
<feature type="region of interest" description="Disordered" evidence="6">
    <location>
        <begin position="259"/>
        <end position="307"/>
    </location>
</feature>
<evidence type="ECO:0000256" key="3">
    <source>
        <dbReference type="ARBA" id="ARBA00022722"/>
    </source>
</evidence>
<keyword evidence="1" id="KW-0808">Transferase</keyword>
<feature type="region of interest" description="Disordered" evidence="6">
    <location>
        <begin position="345"/>
        <end position="374"/>
    </location>
</feature>
<keyword evidence="5" id="KW-0863">Zinc-finger</keyword>
<dbReference type="Gene3D" id="3.30.420.10">
    <property type="entry name" value="Ribonuclease H-like superfamily/Ribonuclease H"/>
    <property type="match status" value="1"/>
</dbReference>
<dbReference type="GO" id="GO:0003676">
    <property type="term" value="F:nucleic acid binding"/>
    <property type="evidence" value="ECO:0007669"/>
    <property type="project" value="InterPro"/>
</dbReference>
<feature type="compositionally biased region" description="Low complexity" evidence="6">
    <location>
        <begin position="1639"/>
        <end position="1662"/>
    </location>
</feature>
<feature type="compositionally biased region" description="Low complexity" evidence="6">
    <location>
        <begin position="1231"/>
        <end position="1245"/>
    </location>
</feature>
<dbReference type="SUPFAM" id="SSF53098">
    <property type="entry name" value="Ribonuclease H-like"/>
    <property type="match status" value="1"/>
</dbReference>
<dbReference type="InterPro" id="IPR056924">
    <property type="entry name" value="SH3_Tf2-1"/>
</dbReference>
<feature type="compositionally biased region" description="Basic and acidic residues" evidence="6">
    <location>
        <begin position="259"/>
        <end position="273"/>
    </location>
</feature>
<dbReference type="PROSITE" id="PS50158">
    <property type="entry name" value="ZF_CCHC"/>
    <property type="match status" value="1"/>
</dbReference>
<feature type="compositionally biased region" description="Polar residues" evidence="6">
    <location>
        <begin position="1246"/>
        <end position="1255"/>
    </location>
</feature>
<keyword evidence="2" id="KW-0548">Nucleotidyltransferase</keyword>
<feature type="region of interest" description="Disordered" evidence="6">
    <location>
        <begin position="1608"/>
        <end position="1774"/>
    </location>
</feature>
<keyword evidence="3" id="KW-0540">Nuclease</keyword>
<evidence type="ECO:0000256" key="6">
    <source>
        <dbReference type="SAM" id="MobiDB-lite"/>
    </source>
</evidence>
<keyword evidence="5" id="KW-0479">Metal-binding</keyword>
<feature type="compositionally biased region" description="Polar residues" evidence="6">
    <location>
        <begin position="1379"/>
        <end position="1389"/>
    </location>
</feature>
<dbReference type="Gene3D" id="3.30.70.270">
    <property type="match status" value="2"/>
</dbReference>
<organism evidence="9">
    <name type="scientific">Tanacetum cinerariifolium</name>
    <name type="common">Dalmatian daisy</name>
    <name type="synonym">Chrysanthemum cinerariifolium</name>
    <dbReference type="NCBI Taxonomy" id="118510"/>
    <lineage>
        <taxon>Eukaryota</taxon>
        <taxon>Viridiplantae</taxon>
        <taxon>Streptophyta</taxon>
        <taxon>Embryophyta</taxon>
        <taxon>Tracheophyta</taxon>
        <taxon>Spermatophyta</taxon>
        <taxon>Magnoliopsida</taxon>
        <taxon>eudicotyledons</taxon>
        <taxon>Gunneridae</taxon>
        <taxon>Pentapetalae</taxon>
        <taxon>asterids</taxon>
        <taxon>campanulids</taxon>
        <taxon>Asterales</taxon>
        <taxon>Asteraceae</taxon>
        <taxon>Asteroideae</taxon>
        <taxon>Anthemideae</taxon>
        <taxon>Anthemidinae</taxon>
        <taxon>Tanacetum</taxon>
    </lineage>
</organism>
<dbReference type="Gene3D" id="2.40.70.10">
    <property type="entry name" value="Acid Proteases"/>
    <property type="match status" value="1"/>
</dbReference>
<feature type="compositionally biased region" description="Acidic residues" evidence="6">
    <location>
        <begin position="1752"/>
        <end position="1762"/>
    </location>
</feature>
<evidence type="ECO:0000256" key="4">
    <source>
        <dbReference type="ARBA" id="ARBA00022759"/>
    </source>
</evidence>
<dbReference type="GO" id="GO:0008270">
    <property type="term" value="F:zinc ion binding"/>
    <property type="evidence" value="ECO:0007669"/>
    <property type="project" value="UniProtKB-KW"/>
</dbReference>
<proteinExistence type="predicted"/>
<dbReference type="GO" id="GO:0004519">
    <property type="term" value="F:endonuclease activity"/>
    <property type="evidence" value="ECO:0007669"/>
    <property type="project" value="UniProtKB-KW"/>
</dbReference>
<evidence type="ECO:0000256" key="1">
    <source>
        <dbReference type="ARBA" id="ARBA00022679"/>
    </source>
</evidence>
<feature type="compositionally biased region" description="Acidic residues" evidence="6">
    <location>
        <begin position="1699"/>
        <end position="1723"/>
    </location>
</feature>
<dbReference type="Pfam" id="PF14223">
    <property type="entry name" value="Retrotran_gag_2"/>
    <property type="match status" value="1"/>
</dbReference>
<dbReference type="GO" id="GO:0003964">
    <property type="term" value="F:RNA-directed DNA polymerase activity"/>
    <property type="evidence" value="ECO:0007669"/>
    <property type="project" value="UniProtKB-KW"/>
</dbReference>
<feature type="compositionally biased region" description="Acidic residues" evidence="6">
    <location>
        <begin position="36"/>
        <end position="54"/>
    </location>
</feature>
<feature type="domain" description="CCHC-type" evidence="7">
    <location>
        <begin position="331"/>
        <end position="346"/>
    </location>
</feature>
<feature type="compositionally biased region" description="Basic and acidic residues" evidence="6">
    <location>
        <begin position="55"/>
        <end position="67"/>
    </location>
</feature>
<evidence type="ECO:0000256" key="5">
    <source>
        <dbReference type="PROSITE-ProRule" id="PRU00047"/>
    </source>
</evidence>
<feature type="compositionally biased region" description="Basic and acidic residues" evidence="6">
    <location>
        <begin position="1"/>
        <end position="18"/>
    </location>
</feature>
<dbReference type="InterPro" id="IPR021109">
    <property type="entry name" value="Peptidase_aspartic_dom_sf"/>
</dbReference>